<protein>
    <submittedName>
        <fullName evidence="1">Uncharacterized protein</fullName>
    </submittedName>
</protein>
<sequence length="74" mass="8402">MKYNGRKGKTFNNTRVKRSIKVPTISNKLAHMMIIHGGNMAKSQSRVLHTQGKPDGWGRLKRVMWIVIIEVISG</sequence>
<evidence type="ECO:0000313" key="1">
    <source>
        <dbReference type="EnsemblPlants" id="MELO3C031757.2.1"/>
    </source>
</evidence>
<dbReference type="EnsemblPlants" id="MELO3C031757.2.1">
    <property type="protein sequence ID" value="MELO3C031757.2.1"/>
    <property type="gene ID" value="MELO3C031757.2"/>
</dbReference>
<dbReference type="Gramene" id="MELO3C031757.2.1">
    <property type="protein sequence ID" value="MELO3C031757.2.1"/>
    <property type="gene ID" value="MELO3C031757.2"/>
</dbReference>
<accession>A0A9I9EC86</accession>
<proteinExistence type="predicted"/>
<reference evidence="1" key="1">
    <citation type="submission" date="2023-03" db="UniProtKB">
        <authorList>
            <consortium name="EnsemblPlants"/>
        </authorList>
    </citation>
    <scope>IDENTIFICATION</scope>
</reference>
<organism evidence="1">
    <name type="scientific">Cucumis melo</name>
    <name type="common">Muskmelon</name>
    <dbReference type="NCBI Taxonomy" id="3656"/>
    <lineage>
        <taxon>Eukaryota</taxon>
        <taxon>Viridiplantae</taxon>
        <taxon>Streptophyta</taxon>
        <taxon>Embryophyta</taxon>
        <taxon>Tracheophyta</taxon>
        <taxon>Spermatophyta</taxon>
        <taxon>Magnoliopsida</taxon>
        <taxon>eudicotyledons</taxon>
        <taxon>Gunneridae</taxon>
        <taxon>Pentapetalae</taxon>
        <taxon>rosids</taxon>
        <taxon>fabids</taxon>
        <taxon>Cucurbitales</taxon>
        <taxon>Cucurbitaceae</taxon>
        <taxon>Benincaseae</taxon>
        <taxon>Cucumis</taxon>
    </lineage>
</organism>
<dbReference type="AlphaFoldDB" id="A0A9I9EC86"/>
<name>A0A9I9EC86_CUCME</name>